<keyword evidence="3" id="KW-1185">Reference proteome</keyword>
<comment type="caution">
    <text evidence="2">The sequence shown here is derived from an EMBL/GenBank/DDBJ whole genome shotgun (WGS) entry which is preliminary data.</text>
</comment>
<dbReference type="OrthoDB" id="5456761at2759"/>
<evidence type="ECO:0008006" key="4">
    <source>
        <dbReference type="Google" id="ProtNLM"/>
    </source>
</evidence>
<dbReference type="PANTHER" id="PTHR21529">
    <property type="entry name" value="MAMMARY TURMOR VIRUS RECEPTOR HOMOLOG 1, 2 MTVR1, 2"/>
    <property type="match status" value="1"/>
</dbReference>
<name>A0A2T6ZN92_TUBBO</name>
<dbReference type="Gene3D" id="3.40.50.300">
    <property type="entry name" value="P-loop containing nucleotide triphosphate hydrolases"/>
    <property type="match status" value="1"/>
</dbReference>
<dbReference type="InterPro" id="IPR027417">
    <property type="entry name" value="P-loop_NTPase"/>
</dbReference>
<dbReference type="STRING" id="42251.A0A2T6ZN92"/>
<reference evidence="2 3" key="1">
    <citation type="submission" date="2017-04" db="EMBL/GenBank/DDBJ databases">
        <title>Draft genome sequence of Tuber borchii Vittad., a whitish edible truffle.</title>
        <authorList>
            <consortium name="DOE Joint Genome Institute"/>
            <person name="Murat C."/>
            <person name="Kuo A."/>
            <person name="Barry K.W."/>
            <person name="Clum A."/>
            <person name="Dockter R.B."/>
            <person name="Fauchery L."/>
            <person name="Iotti M."/>
            <person name="Kohler A."/>
            <person name="Labutti K."/>
            <person name="Lindquist E.A."/>
            <person name="Lipzen A."/>
            <person name="Ohm R.A."/>
            <person name="Wang M."/>
            <person name="Grigoriev I.V."/>
            <person name="Zambonelli A."/>
            <person name="Martin F.M."/>
        </authorList>
    </citation>
    <scope>NUCLEOTIDE SEQUENCE [LARGE SCALE GENOMIC DNA]</scope>
    <source>
        <strain evidence="2 3">Tbo3840</strain>
    </source>
</reference>
<proteinExistence type="predicted"/>
<gene>
    <name evidence="2" type="ORF">B9Z19DRAFT_205126</name>
</gene>
<dbReference type="InterPro" id="IPR039904">
    <property type="entry name" value="TRANK1"/>
</dbReference>
<sequence length="868" mass="98947">MHILYRGFPDLVDKLPPEIGERLGPKPTLYVGSNIINALKFGKELEKHLGSHGQNGKFNEYGEAHVILVRDEETCSKLQAELGRSSLVLTILDSKGMEFEDVILYNFLSTSPYSHRLEILEELFKRRHHTDLSPDHLGPAREGENKKGRRQEGRARPESEQNKSAYQGGHADWVKDNIVLCSELKHLYVGVTRARSRLWILESNTSILGPVRRLFNETATLLLPRQYPSPILDILEEQHIGVSELYRRLSTGRKLSASQWREMGYQMIDDQKYSKALRCFEDAEDPHGVALANAYIIEQNGFTNRAQGSFELANLAFIKASELFLKAHSIAKAVQCRKEAGDPRGAVKILVDSGAYEDAARLSADVGLFLEAGEMYSNLDKHEKGLVGYARGKQFKPMFNYLKKFKSEIEPCCWKQYVLFGYLGEFGKSDMAPDDFEKQVLCLFGSPEEQAVVLLRFGLVKKLFELLSTDKKCMGAYETETEQGTQLNMVCEFLQAEHIATNPWPRTRGDGGIHNVLLRPVGRRSPQIDSFVKTWEDINRALNISTQRGTRVDIGEMGQMKIASYLDLLITRSAYPNNQCPPPLDCIERVLKDLRTVSLHEMIPYSAQLYCGIYEMPCRPGEYILMEWSPLRADSKMRLPLRPVNIGSLRRKILRHILQDIVPPFEGLRVIWGTMAEPQLLPSATLAETHFEKLDWLARVCQISAELSTIIKGIRKPKDSLLENWDSGFWKGVLLEQMEFRSSYEQSLEALYSIRSELKTQAGKHRILYPLLIKNDATKPRMESALRMDTWACVSSLLAQYQASLFLGYRDQWRSTILEMRNQMMARGNRSFKYGCEMITLVNQFMSETEAGDFPGRFVCVVQRPALQ</sequence>
<accession>A0A2T6ZN92</accession>
<protein>
    <recommendedName>
        <fullName evidence="4">P-loop containing nucleoside triphosphate hydrolase protein</fullName>
    </recommendedName>
</protein>
<dbReference type="EMBL" id="NESQ01000168">
    <property type="protein sequence ID" value="PUU76950.1"/>
    <property type="molecule type" value="Genomic_DNA"/>
</dbReference>
<feature type="region of interest" description="Disordered" evidence="1">
    <location>
        <begin position="130"/>
        <end position="167"/>
    </location>
</feature>
<dbReference type="Gene3D" id="1.25.40.470">
    <property type="match status" value="1"/>
</dbReference>
<dbReference type="InterPro" id="IPR011990">
    <property type="entry name" value="TPR-like_helical_dom_sf"/>
</dbReference>
<dbReference type="AlphaFoldDB" id="A0A2T6ZN92"/>
<evidence type="ECO:0000313" key="2">
    <source>
        <dbReference type="EMBL" id="PUU76950.1"/>
    </source>
</evidence>
<dbReference type="SUPFAM" id="SSF52540">
    <property type="entry name" value="P-loop containing nucleoside triphosphate hydrolases"/>
    <property type="match status" value="1"/>
</dbReference>
<dbReference type="PANTHER" id="PTHR21529:SF4">
    <property type="entry name" value="TPR AND ANKYRIN REPEAT-CONTAINING PROTEIN 1"/>
    <property type="match status" value="1"/>
</dbReference>
<evidence type="ECO:0000256" key="1">
    <source>
        <dbReference type="SAM" id="MobiDB-lite"/>
    </source>
</evidence>
<dbReference type="SUPFAM" id="SSF48452">
    <property type="entry name" value="TPR-like"/>
    <property type="match status" value="1"/>
</dbReference>
<evidence type="ECO:0000313" key="3">
    <source>
        <dbReference type="Proteomes" id="UP000244722"/>
    </source>
</evidence>
<organism evidence="2 3">
    <name type="scientific">Tuber borchii</name>
    <name type="common">White truffle</name>
    <dbReference type="NCBI Taxonomy" id="42251"/>
    <lineage>
        <taxon>Eukaryota</taxon>
        <taxon>Fungi</taxon>
        <taxon>Dikarya</taxon>
        <taxon>Ascomycota</taxon>
        <taxon>Pezizomycotina</taxon>
        <taxon>Pezizomycetes</taxon>
        <taxon>Pezizales</taxon>
        <taxon>Tuberaceae</taxon>
        <taxon>Tuber</taxon>
    </lineage>
</organism>
<feature type="compositionally biased region" description="Basic and acidic residues" evidence="1">
    <location>
        <begin position="130"/>
        <end position="161"/>
    </location>
</feature>
<dbReference type="Proteomes" id="UP000244722">
    <property type="component" value="Unassembled WGS sequence"/>
</dbReference>